<organism evidence="2">
    <name type="scientific">Rhizophagus irregularis (strain DAOM 181602 / DAOM 197198 / MUCL 43194)</name>
    <name type="common">Arbuscular mycorrhizal fungus</name>
    <name type="synonym">Glomus intraradices</name>
    <dbReference type="NCBI Taxonomy" id="747089"/>
    <lineage>
        <taxon>Eukaryota</taxon>
        <taxon>Fungi</taxon>
        <taxon>Fungi incertae sedis</taxon>
        <taxon>Mucoromycota</taxon>
        <taxon>Glomeromycotina</taxon>
        <taxon>Glomeromycetes</taxon>
        <taxon>Glomerales</taxon>
        <taxon>Glomeraceae</taxon>
        <taxon>Rhizophagus</taxon>
    </lineage>
</organism>
<feature type="region of interest" description="Disordered" evidence="1">
    <location>
        <begin position="15"/>
        <end position="62"/>
    </location>
</feature>
<proteinExistence type="predicted"/>
<dbReference type="HOGENOM" id="CLU_195473_0_0_1"/>
<accession>U9UJ04</accession>
<reference evidence="2" key="1">
    <citation type="submission" date="2013-07" db="EMBL/GenBank/DDBJ databases">
        <title>The genome of an arbuscular mycorrhizal fungus provides insights into the evolution of the oldest plant symbiosis.</title>
        <authorList>
            <consortium name="DOE Joint Genome Institute"/>
            <person name="Tisserant E."/>
            <person name="Malbreil M."/>
            <person name="Kuo A."/>
            <person name="Kohler A."/>
            <person name="Symeonidi A."/>
            <person name="Balestrini R."/>
            <person name="Charron P."/>
            <person name="Duensing N."/>
            <person name="Frei-dit-Frey N."/>
            <person name="Gianinazzi-Pearson V."/>
            <person name="Gilbert B."/>
            <person name="Handa Y."/>
            <person name="Hijri M."/>
            <person name="Kaul R."/>
            <person name="Kawaguchi M."/>
            <person name="Krajinski F."/>
            <person name="Lammers P."/>
            <person name="Lapierre D."/>
            <person name="Masclaux F.G."/>
            <person name="Murat C."/>
            <person name="Morin E."/>
            <person name="Ndikumana S."/>
            <person name="Pagni M."/>
            <person name="Petitpierre D."/>
            <person name="Requena N."/>
            <person name="Rosikiewicz P."/>
            <person name="Riley R."/>
            <person name="Saito K."/>
            <person name="San Clemente H."/>
            <person name="Shapiro H."/>
            <person name="van Tuinen D."/>
            <person name="Becard G."/>
            <person name="Bonfante P."/>
            <person name="Paszkowski U."/>
            <person name="Shachar-Hill Y."/>
            <person name="Young J.P."/>
            <person name="Sanders I.R."/>
            <person name="Henrissat B."/>
            <person name="Rensing S.A."/>
            <person name="Grigoriev I.V."/>
            <person name="Corradi N."/>
            <person name="Roux C."/>
            <person name="Martin F."/>
        </authorList>
    </citation>
    <scope>NUCLEOTIDE SEQUENCE</scope>
    <source>
        <strain evidence="2">DAOM 197198</strain>
    </source>
</reference>
<evidence type="ECO:0000313" key="2">
    <source>
        <dbReference type="EMBL" id="ESA20375.1"/>
    </source>
</evidence>
<gene>
    <name evidence="2" type="ORF">GLOINDRAFT_18583</name>
</gene>
<sequence length="81" mass="8900">MSFSTLSKPALVKEWKDPKEDVNKSSLPSPATKKKRKSAPISKASNSQSPLKTTKKQPVATSPKTISTVMIEYIPMNKNLV</sequence>
<dbReference type="AlphaFoldDB" id="U9UJ04"/>
<protein>
    <submittedName>
        <fullName evidence="2">Uncharacterized protein</fullName>
    </submittedName>
</protein>
<dbReference type="EMBL" id="KI277375">
    <property type="protein sequence ID" value="ESA20375.1"/>
    <property type="molecule type" value="Genomic_DNA"/>
</dbReference>
<feature type="compositionally biased region" description="Polar residues" evidence="1">
    <location>
        <begin position="43"/>
        <end position="52"/>
    </location>
</feature>
<name>U9UJ04_RHIID</name>
<evidence type="ECO:0000256" key="1">
    <source>
        <dbReference type="SAM" id="MobiDB-lite"/>
    </source>
</evidence>